<reference evidence="1 2" key="1">
    <citation type="submission" date="2018-06" db="EMBL/GenBank/DDBJ databases">
        <title>Extensive metabolic versatility and redundancy in microbially diverse, dynamic hydrothermal sediments.</title>
        <authorList>
            <person name="Dombrowski N."/>
            <person name="Teske A."/>
            <person name="Baker B.J."/>
        </authorList>
    </citation>
    <scope>NUCLEOTIDE SEQUENCE [LARGE SCALE GENOMIC DNA]</scope>
    <source>
        <strain evidence="1">B66_G16</strain>
    </source>
</reference>
<comment type="caution">
    <text evidence="1">The sequence shown here is derived from an EMBL/GenBank/DDBJ whole genome shotgun (WGS) entry which is preliminary data.</text>
</comment>
<organism evidence="1 2">
    <name type="scientific">Thermoproteota archaeon</name>
    <dbReference type="NCBI Taxonomy" id="2056631"/>
    <lineage>
        <taxon>Archaea</taxon>
        <taxon>Thermoproteota</taxon>
    </lineage>
</organism>
<sequence length="100" mass="11872">MKLYELTCPFIKECRYANNKCYGFRVVECPHFEEHEKKVKEFMKKLFEFARKYIVPKKVELEPGKCADLNGLRICKESDGSWKVFVEGEVKIRFVGKLNE</sequence>
<evidence type="ECO:0000313" key="2">
    <source>
        <dbReference type="Proteomes" id="UP000278475"/>
    </source>
</evidence>
<protein>
    <submittedName>
        <fullName evidence="1">Uncharacterized protein</fullName>
    </submittedName>
</protein>
<accession>A0A497ENK8</accession>
<evidence type="ECO:0000313" key="1">
    <source>
        <dbReference type="EMBL" id="RLE48108.1"/>
    </source>
</evidence>
<name>A0A497ENK8_9CREN</name>
<dbReference type="EMBL" id="QMQV01000090">
    <property type="protein sequence ID" value="RLE48108.1"/>
    <property type="molecule type" value="Genomic_DNA"/>
</dbReference>
<dbReference type="AlphaFoldDB" id="A0A497ENK8"/>
<gene>
    <name evidence="1" type="ORF">DRJ31_07865</name>
</gene>
<dbReference type="Proteomes" id="UP000278475">
    <property type="component" value="Unassembled WGS sequence"/>
</dbReference>
<proteinExistence type="predicted"/>